<dbReference type="Pfam" id="PF03629">
    <property type="entry name" value="SASA"/>
    <property type="match status" value="1"/>
</dbReference>
<protein>
    <recommendedName>
        <fullName evidence="7">Secreted protein (Por secretion system target)</fullName>
    </recommendedName>
</protein>
<dbReference type="Pfam" id="PF18962">
    <property type="entry name" value="Por_Secre_tail"/>
    <property type="match status" value="1"/>
</dbReference>
<keyword evidence="6" id="KW-1185">Reference proteome</keyword>
<proteinExistence type="predicted"/>
<dbReference type="CDD" id="cd00063">
    <property type="entry name" value="FN3"/>
    <property type="match status" value="1"/>
</dbReference>
<dbReference type="InterPro" id="IPR026444">
    <property type="entry name" value="Secre_tail"/>
</dbReference>
<reference evidence="6" key="1">
    <citation type="journal article" date="2019" name="Int. J. Syst. Evol. Microbiol.">
        <title>The Global Catalogue of Microorganisms (GCM) 10K type strain sequencing project: providing services to taxonomists for standard genome sequencing and annotation.</title>
        <authorList>
            <consortium name="The Broad Institute Genomics Platform"/>
            <consortium name="The Broad Institute Genome Sequencing Center for Infectious Disease"/>
            <person name="Wu L."/>
            <person name="Ma J."/>
        </authorList>
    </citation>
    <scope>NUCLEOTIDE SEQUENCE [LARGE SCALE GENOMIC DNA]</scope>
    <source>
        <strain evidence="6">JCM 31920</strain>
    </source>
</reference>
<evidence type="ECO:0000259" key="4">
    <source>
        <dbReference type="Pfam" id="PF18962"/>
    </source>
</evidence>
<gene>
    <name evidence="5" type="ORF">GCM10023091_01800</name>
</gene>
<dbReference type="InterPro" id="IPR005181">
    <property type="entry name" value="SASA"/>
</dbReference>
<feature type="domain" description="Sialate O-acetylesterase" evidence="3">
    <location>
        <begin position="132"/>
        <end position="349"/>
    </location>
</feature>
<feature type="signal peptide" evidence="2">
    <location>
        <begin position="1"/>
        <end position="22"/>
    </location>
</feature>
<evidence type="ECO:0000259" key="3">
    <source>
        <dbReference type="Pfam" id="PF03629"/>
    </source>
</evidence>
<dbReference type="InterPro" id="IPR003961">
    <property type="entry name" value="FN3_dom"/>
</dbReference>
<dbReference type="SUPFAM" id="SSF52266">
    <property type="entry name" value="SGNH hydrolase"/>
    <property type="match status" value="1"/>
</dbReference>
<keyword evidence="2" id="KW-0732">Signal</keyword>
<dbReference type="InterPro" id="IPR036514">
    <property type="entry name" value="SGNH_hydro_sf"/>
</dbReference>
<sequence length="668" mass="74517">MAFHRVLTLWFLFLLLFCDSAAAQKFGDAYFTRLPQDYQLYPRNDKNEAAVPIAGYFDTAGYNYVSVWVEREGTRTKYLRAQVQYNGQKGTFATEASVKAELANYNFKVYARKGNDSTLLVTRQKVVSGDALVIMGQSNSTGFFTDTETSEFCRTFGVITGTLNTEHYDAADTLWSLSNVSYKTNVGTMGLEIQKQLSEKNGIPNVLINGGIHWSSAYTHALRNADNPTDLGTAYGRMLYRLRKSGTAGVCKAFIYRQGETEAYHEGGDWAESFDRFYHNLQTDIPAIRKTYVFQIDIIYYPSPTGAILRDYQRRLPDIYPDIRTLATVGTKEFDGLHYGRNGNIQSGFEVSRLISRDLYNSADTLNIDSPNLRKVISRGAEKNELVLVFDKNQDLVYPDPYRPNGNVTLEMKNFFYLDGWQGVVTEGRAEGNRVVLKLIGPLKAKQLYYLPPYLEEGGSYYPFTGPYLTNKKGMRAFSFYQVPIYDALGTPQLTVATDGSEVTLNWSAVPGAASYVLERKGELEERWAALTAAKAPTTSFRDKPMLAGTRKVAYRVKAVSENSESADYGTAEANVDIIAGVEDEKNKAVEIYPNPSGGDQALTVKARFSGPGSISFTDLNGRRIHEIPVAPQQDVFTVKPGTFTPGVYLLKTENGTDRSVKKVVILP</sequence>
<evidence type="ECO:0008006" key="7">
    <source>
        <dbReference type="Google" id="ProtNLM"/>
    </source>
</evidence>
<dbReference type="Gene3D" id="2.60.40.10">
    <property type="entry name" value="Immunoglobulins"/>
    <property type="match status" value="1"/>
</dbReference>
<evidence type="ECO:0000256" key="2">
    <source>
        <dbReference type="SAM" id="SignalP"/>
    </source>
</evidence>
<evidence type="ECO:0000313" key="6">
    <source>
        <dbReference type="Proteomes" id="UP001501508"/>
    </source>
</evidence>
<dbReference type="RefSeq" id="WP_345026104.1">
    <property type="nucleotide sequence ID" value="NZ_BAABEY010000001.1"/>
</dbReference>
<evidence type="ECO:0000256" key="1">
    <source>
        <dbReference type="ARBA" id="ARBA00022801"/>
    </source>
</evidence>
<name>A0ABP8LN70_9BACT</name>
<dbReference type="InterPro" id="IPR013783">
    <property type="entry name" value="Ig-like_fold"/>
</dbReference>
<dbReference type="Gene3D" id="3.40.50.1110">
    <property type="entry name" value="SGNH hydrolase"/>
    <property type="match status" value="1"/>
</dbReference>
<organism evidence="5 6">
    <name type="scientific">Ravibacter arvi</name>
    <dbReference type="NCBI Taxonomy" id="2051041"/>
    <lineage>
        <taxon>Bacteria</taxon>
        <taxon>Pseudomonadati</taxon>
        <taxon>Bacteroidota</taxon>
        <taxon>Cytophagia</taxon>
        <taxon>Cytophagales</taxon>
        <taxon>Spirosomataceae</taxon>
        <taxon>Ravibacter</taxon>
    </lineage>
</organism>
<comment type="caution">
    <text evidence="5">The sequence shown here is derived from an EMBL/GenBank/DDBJ whole genome shotgun (WGS) entry which is preliminary data.</text>
</comment>
<feature type="chain" id="PRO_5046689178" description="Secreted protein (Por secretion system target)" evidence="2">
    <location>
        <begin position="23"/>
        <end position="668"/>
    </location>
</feature>
<dbReference type="EMBL" id="BAABEY010000001">
    <property type="protein sequence ID" value="GAA4431313.1"/>
    <property type="molecule type" value="Genomic_DNA"/>
</dbReference>
<keyword evidence="1" id="KW-0378">Hydrolase</keyword>
<accession>A0ABP8LN70</accession>
<dbReference type="NCBIfam" id="TIGR04183">
    <property type="entry name" value="Por_Secre_tail"/>
    <property type="match status" value="1"/>
</dbReference>
<evidence type="ECO:0000313" key="5">
    <source>
        <dbReference type="EMBL" id="GAA4431313.1"/>
    </source>
</evidence>
<dbReference type="Proteomes" id="UP001501508">
    <property type="component" value="Unassembled WGS sequence"/>
</dbReference>
<feature type="domain" description="Secretion system C-terminal sorting" evidence="4">
    <location>
        <begin position="592"/>
        <end position="666"/>
    </location>
</feature>